<proteinExistence type="predicted"/>
<dbReference type="Pfam" id="PF04773">
    <property type="entry name" value="FecR"/>
    <property type="match status" value="1"/>
</dbReference>
<dbReference type="InterPro" id="IPR032508">
    <property type="entry name" value="FecR_C"/>
</dbReference>
<evidence type="ECO:0000259" key="2">
    <source>
        <dbReference type="Pfam" id="PF04773"/>
    </source>
</evidence>
<name>A0ABU8NMS1_9SPHI</name>
<reference evidence="4 5" key="1">
    <citation type="submission" date="2024-03" db="EMBL/GenBank/DDBJ databases">
        <title>Sequence of Lycoming College Course Isolates.</title>
        <authorList>
            <person name="Plotts O."/>
            <person name="Newman J."/>
        </authorList>
    </citation>
    <scope>NUCLEOTIDE SEQUENCE [LARGE SCALE GENOMIC DNA]</scope>
    <source>
        <strain evidence="4 5">CJB-3</strain>
    </source>
</reference>
<keyword evidence="1" id="KW-0812">Transmembrane</keyword>
<comment type="caution">
    <text evidence="4">The sequence shown here is derived from an EMBL/GenBank/DDBJ whole genome shotgun (WGS) entry which is preliminary data.</text>
</comment>
<dbReference type="PANTHER" id="PTHR30273:SF2">
    <property type="entry name" value="PROTEIN FECR"/>
    <property type="match status" value="1"/>
</dbReference>
<keyword evidence="1" id="KW-1133">Transmembrane helix</keyword>
<dbReference type="RefSeq" id="WP_288879152.1">
    <property type="nucleotide sequence ID" value="NZ_CBFGNQ010000001.1"/>
</dbReference>
<dbReference type="PANTHER" id="PTHR30273">
    <property type="entry name" value="PERIPLASMIC SIGNAL SENSOR AND SIGMA FACTOR ACTIVATOR FECR-RELATED"/>
    <property type="match status" value="1"/>
</dbReference>
<keyword evidence="1" id="KW-0472">Membrane</keyword>
<dbReference type="PIRSF" id="PIRSF018266">
    <property type="entry name" value="FecR"/>
    <property type="match status" value="1"/>
</dbReference>
<feature type="domain" description="FecR protein" evidence="2">
    <location>
        <begin position="116"/>
        <end position="211"/>
    </location>
</feature>
<evidence type="ECO:0000256" key="1">
    <source>
        <dbReference type="SAM" id="Phobius"/>
    </source>
</evidence>
<dbReference type="Pfam" id="PF16344">
    <property type="entry name" value="FecR_C"/>
    <property type="match status" value="1"/>
</dbReference>
<accession>A0ABU8NMS1</accession>
<evidence type="ECO:0000313" key="5">
    <source>
        <dbReference type="Proteomes" id="UP001378956"/>
    </source>
</evidence>
<feature type="transmembrane region" description="Helical" evidence="1">
    <location>
        <begin position="81"/>
        <end position="99"/>
    </location>
</feature>
<evidence type="ECO:0000313" key="4">
    <source>
        <dbReference type="EMBL" id="MEJ2903551.1"/>
    </source>
</evidence>
<evidence type="ECO:0000259" key="3">
    <source>
        <dbReference type="Pfam" id="PF16344"/>
    </source>
</evidence>
<gene>
    <name evidence="4" type="ORF">WAE58_13990</name>
</gene>
<protein>
    <submittedName>
        <fullName evidence="4">FecR domain-containing protein</fullName>
    </submittedName>
</protein>
<dbReference type="EMBL" id="JBBEUB010000004">
    <property type="protein sequence ID" value="MEJ2903551.1"/>
    <property type="molecule type" value="Genomic_DNA"/>
</dbReference>
<organism evidence="4 5">
    <name type="scientific">Pedobacter panaciterrae</name>
    <dbReference type="NCBI Taxonomy" id="363849"/>
    <lineage>
        <taxon>Bacteria</taxon>
        <taxon>Pseudomonadati</taxon>
        <taxon>Bacteroidota</taxon>
        <taxon>Sphingobacteriia</taxon>
        <taxon>Sphingobacteriales</taxon>
        <taxon>Sphingobacteriaceae</taxon>
        <taxon>Pedobacter</taxon>
    </lineage>
</organism>
<feature type="domain" description="Protein FecR C-terminal" evidence="3">
    <location>
        <begin position="258"/>
        <end position="319"/>
    </location>
</feature>
<dbReference type="InterPro" id="IPR006860">
    <property type="entry name" value="FecR"/>
</dbReference>
<dbReference type="Gene3D" id="3.55.50.30">
    <property type="match status" value="1"/>
</dbReference>
<dbReference type="Proteomes" id="UP001378956">
    <property type="component" value="Unassembled WGS sequence"/>
</dbReference>
<keyword evidence="5" id="KW-1185">Reference proteome</keyword>
<dbReference type="Gene3D" id="2.60.120.1440">
    <property type="match status" value="1"/>
</dbReference>
<dbReference type="InterPro" id="IPR012373">
    <property type="entry name" value="Ferrdict_sens_TM"/>
</dbReference>
<sequence>MDNDKRKELLEKFANRTLTPKELDEFWMMIKSGAHQELLDEDIDLEPLNVREVPVDIDESLSNIKNSLSSQIAQKKHPLKLIYKITAAVAAIVLLVGGFKGHQYFNYIQDTKTFITVNVAVGKMQKLILADSSVVTVSSGSTFSYPKAFTKTERRVFLTNGKALFEVKKDPSKPFSVESGDLQTTALGTSFTVQYNESYQWEKVSLYTGKVVIKPRNKASKQAPVFLTPGKAYEYNYGSGNMSRFDVVVNDPIGKPELLFEHTSLNEALFRISSYYKIRIDFNPKTTLSFTVNGDFSNQTVDETLKNLAFIHQLKFKKTDSLNYRLMKK</sequence>